<dbReference type="Proteomes" id="UP000240688">
    <property type="component" value="Segment"/>
</dbReference>
<dbReference type="EMBL" id="MG018928">
    <property type="protein sequence ID" value="ATW58161.1"/>
    <property type="molecule type" value="Genomic_DNA"/>
</dbReference>
<evidence type="ECO:0000313" key="1">
    <source>
        <dbReference type="EMBL" id="ATW58161.1"/>
    </source>
</evidence>
<organism evidence="1 2">
    <name type="scientific">Pseudomonas phage inbricus</name>
    <dbReference type="NCBI Taxonomy" id="2048976"/>
    <lineage>
        <taxon>Viruses</taxon>
        <taxon>Duplodnaviria</taxon>
        <taxon>Heunggongvirae</taxon>
        <taxon>Uroviricota</taxon>
        <taxon>Caudoviricetes</taxon>
        <taxon>Schitoviridae</taxon>
        <taxon>Rothmandenesvirinae</taxon>
        <taxon>Inbricusvirus</taxon>
        <taxon>Inbricusvirus inbricus</taxon>
    </lineage>
</organism>
<name>A0A2H4P7M7_9CAUD</name>
<protein>
    <submittedName>
        <fullName evidence="1">Uncharacterized protein</fullName>
    </submittedName>
</protein>
<gene>
    <name evidence="1" type="ORF">CNR35_00065</name>
</gene>
<proteinExistence type="predicted"/>
<keyword evidence="2" id="KW-1185">Reference proteome</keyword>
<reference evidence="2" key="1">
    <citation type="submission" date="2017-09" db="EMBL/GenBank/DDBJ databases">
        <authorList>
            <person name="Djurhuus A.M."/>
            <person name="Carstens A.B."/>
            <person name="Hansen L.H."/>
        </authorList>
    </citation>
    <scope>NUCLEOTIDE SEQUENCE [LARGE SCALE GENOMIC DNA]</scope>
</reference>
<sequence>MLPDDAIKVVLELARQNLAPDDMPEEQRRQLAAIESVERNLVSFDAHVAFQARLVGTYEVTRAVLRNAYDTVQEFRKTGNTGAVIYSDYGYLYTAVVQMGASHPLRAADVHH</sequence>
<accession>A0A2H4P7M7</accession>
<evidence type="ECO:0000313" key="2">
    <source>
        <dbReference type="Proteomes" id="UP000240688"/>
    </source>
</evidence>